<dbReference type="EMBL" id="JBEZAE010000009">
    <property type="protein sequence ID" value="MEU7071842.1"/>
    <property type="molecule type" value="Genomic_DNA"/>
</dbReference>
<evidence type="ECO:0000259" key="3">
    <source>
        <dbReference type="PROSITE" id="PS51462"/>
    </source>
</evidence>
<sequence length="342" mass="37024">MPPSSTHIRTLLTAYLDRHPGERDALAGLRATLDAAGDPTGRTTLPGHITCSVAVIDRDARVLHVLHRGLGLLLAPGGHVEPDDETLPAAALREVEEETGIPAAALVLTPEFRDLPVDIDVHDIDACPAKGEAAHRHYDFRFVFHLADDAPDLRLQAEEVDGAAWLPFDEATSPTLRAKLVASGLDGAIRPANSPAGTVPNVVGVHLYLEREGHVLLGLRHPDSAYAGGSWHTLAGHLGAEAATAGMVREAHEEAGLVIDPADLELVHTVHLVDRPGGRPRIGFFFRARHWEGTPEVREPDKCVAWQWWSAKDLPEPIVPYTRAAIEGILAGRLYTEMGWSR</sequence>
<dbReference type="Gene3D" id="3.90.79.10">
    <property type="entry name" value="Nucleoside Triphosphate Pyrophosphohydrolase"/>
    <property type="match status" value="2"/>
</dbReference>
<evidence type="ECO:0000313" key="5">
    <source>
        <dbReference type="Proteomes" id="UP001551329"/>
    </source>
</evidence>
<evidence type="ECO:0000256" key="1">
    <source>
        <dbReference type="ARBA" id="ARBA00001946"/>
    </source>
</evidence>
<dbReference type="Proteomes" id="UP001551329">
    <property type="component" value="Unassembled WGS sequence"/>
</dbReference>
<dbReference type="InterPro" id="IPR015797">
    <property type="entry name" value="NUDIX_hydrolase-like_dom_sf"/>
</dbReference>
<gene>
    <name evidence="4" type="ORF">AB0A88_17105</name>
</gene>
<dbReference type="PROSITE" id="PS51462">
    <property type="entry name" value="NUDIX"/>
    <property type="match status" value="2"/>
</dbReference>
<feature type="domain" description="Nudix hydrolase" evidence="3">
    <location>
        <begin position="200"/>
        <end position="331"/>
    </location>
</feature>
<dbReference type="CDD" id="cd04683">
    <property type="entry name" value="NUDIX_Hydrolase"/>
    <property type="match status" value="1"/>
</dbReference>
<name>A0ABV3CAQ0_9ACTN</name>
<reference evidence="4 5" key="1">
    <citation type="submission" date="2024-06" db="EMBL/GenBank/DDBJ databases">
        <title>The Natural Products Discovery Center: Release of the First 8490 Sequenced Strains for Exploring Actinobacteria Biosynthetic Diversity.</title>
        <authorList>
            <person name="Kalkreuter E."/>
            <person name="Kautsar S.A."/>
            <person name="Yang D."/>
            <person name="Bader C.D."/>
            <person name="Teijaro C.N."/>
            <person name="Fluegel L."/>
            <person name="Davis C.M."/>
            <person name="Simpson J.R."/>
            <person name="Lauterbach L."/>
            <person name="Steele A.D."/>
            <person name="Gui C."/>
            <person name="Meng S."/>
            <person name="Li G."/>
            <person name="Viehrig K."/>
            <person name="Ye F."/>
            <person name="Su P."/>
            <person name="Kiefer A.F."/>
            <person name="Nichols A."/>
            <person name="Cepeda A.J."/>
            <person name="Yan W."/>
            <person name="Fan B."/>
            <person name="Jiang Y."/>
            <person name="Adhikari A."/>
            <person name="Zheng C.-J."/>
            <person name="Schuster L."/>
            <person name="Cowan T.M."/>
            <person name="Smanski M.J."/>
            <person name="Chevrette M.G."/>
            <person name="De Carvalho L.P.S."/>
            <person name="Shen B."/>
        </authorList>
    </citation>
    <scope>NUCLEOTIDE SEQUENCE [LARGE SCALE GENOMIC DNA]</scope>
    <source>
        <strain evidence="4 5">NPDC045974</strain>
    </source>
</reference>
<evidence type="ECO:0000256" key="2">
    <source>
        <dbReference type="ARBA" id="ARBA00022801"/>
    </source>
</evidence>
<keyword evidence="5" id="KW-1185">Reference proteome</keyword>
<feature type="domain" description="Nudix hydrolase" evidence="3">
    <location>
        <begin position="46"/>
        <end position="189"/>
    </location>
</feature>
<dbReference type="RefSeq" id="WP_358470712.1">
    <property type="nucleotide sequence ID" value="NZ_JBEZAE010000009.1"/>
</dbReference>
<dbReference type="CDD" id="cd03674">
    <property type="entry name" value="NUDIX_Hydrolase"/>
    <property type="match status" value="1"/>
</dbReference>
<accession>A0ABV3CAQ0</accession>
<keyword evidence="2" id="KW-0378">Hydrolase</keyword>
<dbReference type="InterPro" id="IPR000086">
    <property type="entry name" value="NUDIX_hydrolase_dom"/>
</dbReference>
<dbReference type="PANTHER" id="PTHR43046">
    <property type="entry name" value="GDP-MANNOSE MANNOSYL HYDROLASE"/>
    <property type="match status" value="1"/>
</dbReference>
<dbReference type="PANTHER" id="PTHR43046:SF16">
    <property type="entry name" value="ADP-RIBOSE PYROPHOSPHATASE YJHB-RELATED"/>
    <property type="match status" value="1"/>
</dbReference>
<proteinExistence type="predicted"/>
<protein>
    <submittedName>
        <fullName evidence="4">NUDIX domain-containing protein</fullName>
    </submittedName>
</protein>
<dbReference type="SUPFAM" id="SSF55811">
    <property type="entry name" value="Nudix"/>
    <property type="match status" value="2"/>
</dbReference>
<organism evidence="4 5">
    <name type="scientific">Streptomyces narbonensis</name>
    <dbReference type="NCBI Taxonomy" id="67333"/>
    <lineage>
        <taxon>Bacteria</taxon>
        <taxon>Bacillati</taxon>
        <taxon>Actinomycetota</taxon>
        <taxon>Actinomycetes</taxon>
        <taxon>Kitasatosporales</taxon>
        <taxon>Streptomycetaceae</taxon>
        <taxon>Streptomyces</taxon>
    </lineage>
</organism>
<evidence type="ECO:0000313" key="4">
    <source>
        <dbReference type="EMBL" id="MEU7071842.1"/>
    </source>
</evidence>
<comment type="cofactor">
    <cofactor evidence="1">
        <name>Mg(2+)</name>
        <dbReference type="ChEBI" id="CHEBI:18420"/>
    </cofactor>
</comment>
<dbReference type="Pfam" id="PF00293">
    <property type="entry name" value="NUDIX"/>
    <property type="match status" value="2"/>
</dbReference>
<comment type="caution">
    <text evidence="4">The sequence shown here is derived from an EMBL/GenBank/DDBJ whole genome shotgun (WGS) entry which is preliminary data.</text>
</comment>